<gene>
    <name evidence="3" type="ORF">AAND1436_LOCUS45648</name>
</gene>
<feature type="repeat" description="ANK" evidence="1">
    <location>
        <begin position="75"/>
        <end position="107"/>
    </location>
</feature>
<evidence type="ECO:0000313" key="3">
    <source>
        <dbReference type="EMBL" id="CAD9533723.1"/>
    </source>
</evidence>
<proteinExistence type="predicted"/>
<keyword evidence="1" id="KW-0040">ANK repeat</keyword>
<dbReference type="InterPro" id="IPR036770">
    <property type="entry name" value="Ankyrin_rpt-contain_sf"/>
</dbReference>
<evidence type="ECO:0000256" key="2">
    <source>
        <dbReference type="SAM" id="MobiDB-lite"/>
    </source>
</evidence>
<feature type="region of interest" description="Disordered" evidence="2">
    <location>
        <begin position="1"/>
        <end position="47"/>
    </location>
</feature>
<protein>
    <submittedName>
        <fullName evidence="3">Uncharacterized protein</fullName>
    </submittedName>
</protein>
<dbReference type="InterPro" id="IPR002110">
    <property type="entry name" value="Ankyrin_rpt"/>
</dbReference>
<sequence length="137" mass="15459">MQTRLAALSDAQRYADDEDQRQLRRLQADRMQKSAEKKRPDGRKTSTREVLTMITEAGFTGINEPRTKRSFFRTTFTYPLHAAVEANNPEAVRLLLQSRANPSVEDSKKRTPLQLAQQLNKQDSHADCVTALSLGSA</sequence>
<name>A0A7S2IZQ2_9DINO</name>
<dbReference type="EMBL" id="HBGQ01095653">
    <property type="protein sequence ID" value="CAD9533723.1"/>
    <property type="molecule type" value="Transcribed_RNA"/>
</dbReference>
<dbReference type="Pfam" id="PF12796">
    <property type="entry name" value="Ank_2"/>
    <property type="match status" value="1"/>
</dbReference>
<dbReference type="AlphaFoldDB" id="A0A7S2IZQ2"/>
<accession>A0A7S2IZQ2</accession>
<organism evidence="3">
    <name type="scientific">Alexandrium andersonii</name>
    <dbReference type="NCBI Taxonomy" id="327968"/>
    <lineage>
        <taxon>Eukaryota</taxon>
        <taxon>Sar</taxon>
        <taxon>Alveolata</taxon>
        <taxon>Dinophyceae</taxon>
        <taxon>Gonyaulacales</taxon>
        <taxon>Pyrocystaceae</taxon>
        <taxon>Alexandrium</taxon>
    </lineage>
</organism>
<reference evidence="3" key="1">
    <citation type="submission" date="2021-01" db="EMBL/GenBank/DDBJ databases">
        <authorList>
            <person name="Corre E."/>
            <person name="Pelletier E."/>
            <person name="Niang G."/>
            <person name="Scheremetjew M."/>
            <person name="Finn R."/>
            <person name="Kale V."/>
            <person name="Holt S."/>
            <person name="Cochrane G."/>
            <person name="Meng A."/>
            <person name="Brown T."/>
            <person name="Cohen L."/>
        </authorList>
    </citation>
    <scope>NUCLEOTIDE SEQUENCE</scope>
    <source>
        <strain evidence="3">CCMP2222</strain>
    </source>
</reference>
<feature type="region of interest" description="Disordered" evidence="2">
    <location>
        <begin position="100"/>
        <end position="122"/>
    </location>
</feature>
<dbReference type="Gene3D" id="1.25.40.20">
    <property type="entry name" value="Ankyrin repeat-containing domain"/>
    <property type="match status" value="1"/>
</dbReference>
<evidence type="ECO:0000256" key="1">
    <source>
        <dbReference type="PROSITE-ProRule" id="PRU00023"/>
    </source>
</evidence>
<dbReference type="SUPFAM" id="SSF48403">
    <property type="entry name" value="Ankyrin repeat"/>
    <property type="match status" value="1"/>
</dbReference>
<feature type="compositionally biased region" description="Basic and acidic residues" evidence="2">
    <location>
        <begin position="20"/>
        <end position="47"/>
    </location>
</feature>
<dbReference type="PROSITE" id="PS50297">
    <property type="entry name" value="ANK_REP_REGION"/>
    <property type="match status" value="1"/>
</dbReference>
<dbReference type="PROSITE" id="PS50088">
    <property type="entry name" value="ANK_REPEAT"/>
    <property type="match status" value="1"/>
</dbReference>